<sequence>MTSANTSAVSDPRIELKTLGHRIRHHRIERGLTLDELGAAVGVAGSQLSLIENGKREPKLTLLQAIASETGTTVNDLISSEPPNRRAALEIELERAQQSYSFMQLGIPPIKVTKGLSDEAIETVLGLHRELQRRDREANATPEEARRANTELRIRMRDRNNYLPDIEKLAEEQLRAAGHTRGALTHRTVSLMAERLGFELIYASDLPSSTRSITDLANGRIYLPPASIPGGHGLRSMALQAMAHRLLGHTPPTSYADFLQQRLEINYYAACCLIPETAGVDFLQQAKKDRNLAVEDFRDAFGVTHEAASMRMTNLMTEHLGMRLHFLRVGAEGQIERVYVNDGLPVPEDVTGAVEGQILCRRFSARRAFERQNRTTEYYQYTDTPTGTFWSATQTGSADRGDFSITVGVPFDDSRYWRGRETTERENSTCPDENCCRKPAPEVSARWADQAWPSARVHTHIFSPLPRGRFPGVAESDVYNFLERHNG</sequence>
<dbReference type="CDD" id="cd00093">
    <property type="entry name" value="HTH_XRE"/>
    <property type="match status" value="1"/>
</dbReference>
<dbReference type="Proteomes" id="UP000824220">
    <property type="component" value="Unassembled WGS sequence"/>
</dbReference>
<keyword evidence="1" id="KW-0238">DNA-binding</keyword>
<protein>
    <submittedName>
        <fullName evidence="3">Helix-turn-helix domain-containing protein</fullName>
    </submittedName>
</protein>
<dbReference type="PROSITE" id="PS50943">
    <property type="entry name" value="HTH_CROC1"/>
    <property type="match status" value="1"/>
</dbReference>
<reference evidence="3" key="2">
    <citation type="submission" date="2021-04" db="EMBL/GenBank/DDBJ databases">
        <authorList>
            <person name="Gilroy R."/>
        </authorList>
    </citation>
    <scope>NUCLEOTIDE SEQUENCE</scope>
    <source>
        <strain evidence="3">ChiHjej8B7-3636</strain>
    </source>
</reference>
<evidence type="ECO:0000256" key="1">
    <source>
        <dbReference type="ARBA" id="ARBA00023125"/>
    </source>
</evidence>
<dbReference type="GO" id="GO:0003700">
    <property type="term" value="F:DNA-binding transcription factor activity"/>
    <property type="evidence" value="ECO:0007669"/>
    <property type="project" value="TreeGrafter"/>
</dbReference>
<dbReference type="GO" id="GO:0003677">
    <property type="term" value="F:DNA binding"/>
    <property type="evidence" value="ECO:0007669"/>
    <property type="project" value="UniProtKB-KW"/>
</dbReference>
<evidence type="ECO:0000259" key="2">
    <source>
        <dbReference type="PROSITE" id="PS50943"/>
    </source>
</evidence>
<dbReference type="Gene3D" id="1.10.260.40">
    <property type="entry name" value="lambda repressor-like DNA-binding domains"/>
    <property type="match status" value="1"/>
</dbReference>
<dbReference type="InterPro" id="IPR010982">
    <property type="entry name" value="Lambda_DNA-bd_dom_sf"/>
</dbReference>
<dbReference type="Pfam" id="PF01381">
    <property type="entry name" value="HTH_3"/>
    <property type="match status" value="1"/>
</dbReference>
<dbReference type="PANTHER" id="PTHR46797">
    <property type="entry name" value="HTH-TYPE TRANSCRIPTIONAL REGULATOR"/>
    <property type="match status" value="1"/>
</dbReference>
<dbReference type="GO" id="GO:0005829">
    <property type="term" value="C:cytosol"/>
    <property type="evidence" value="ECO:0007669"/>
    <property type="project" value="TreeGrafter"/>
</dbReference>
<dbReference type="SUPFAM" id="SSF47413">
    <property type="entry name" value="lambda repressor-like DNA-binding domains"/>
    <property type="match status" value="1"/>
</dbReference>
<dbReference type="InterPro" id="IPR001387">
    <property type="entry name" value="Cro/C1-type_HTH"/>
</dbReference>
<proteinExistence type="predicted"/>
<feature type="domain" description="HTH cro/C1-type" evidence="2">
    <location>
        <begin position="23"/>
        <end position="77"/>
    </location>
</feature>
<evidence type="ECO:0000313" key="4">
    <source>
        <dbReference type="Proteomes" id="UP000824220"/>
    </source>
</evidence>
<dbReference type="InterPro" id="IPR050807">
    <property type="entry name" value="TransReg_Diox_bact_type"/>
</dbReference>
<reference evidence="3" key="1">
    <citation type="journal article" date="2021" name="PeerJ">
        <title>Extensive microbial diversity within the chicken gut microbiome revealed by metagenomics and culture.</title>
        <authorList>
            <person name="Gilroy R."/>
            <person name="Ravi A."/>
            <person name="Getino M."/>
            <person name="Pursley I."/>
            <person name="Horton D.L."/>
            <person name="Alikhan N.F."/>
            <person name="Baker D."/>
            <person name="Gharbi K."/>
            <person name="Hall N."/>
            <person name="Watson M."/>
            <person name="Adriaenssens E.M."/>
            <person name="Foster-Nyarko E."/>
            <person name="Jarju S."/>
            <person name="Secka A."/>
            <person name="Antonio M."/>
            <person name="Oren A."/>
            <person name="Chaudhuri R.R."/>
            <person name="La Ragione R."/>
            <person name="Hildebrand F."/>
            <person name="Pallen M.J."/>
        </authorList>
    </citation>
    <scope>NUCLEOTIDE SEQUENCE</scope>
    <source>
        <strain evidence="3">ChiHjej8B7-3636</strain>
    </source>
</reference>
<evidence type="ECO:0000313" key="3">
    <source>
        <dbReference type="EMBL" id="HJA04862.1"/>
    </source>
</evidence>
<gene>
    <name evidence="3" type="ORF">H9800_08385</name>
</gene>
<dbReference type="PANTHER" id="PTHR46797:SF1">
    <property type="entry name" value="METHYLPHOSPHONATE SYNTHASE"/>
    <property type="match status" value="1"/>
</dbReference>
<organism evidence="3 4">
    <name type="scientific">Candidatus Microbacterium stercoravium</name>
    <dbReference type="NCBI Taxonomy" id="2838697"/>
    <lineage>
        <taxon>Bacteria</taxon>
        <taxon>Bacillati</taxon>
        <taxon>Actinomycetota</taxon>
        <taxon>Actinomycetes</taxon>
        <taxon>Micrococcales</taxon>
        <taxon>Microbacteriaceae</taxon>
        <taxon>Microbacterium</taxon>
    </lineage>
</organism>
<comment type="caution">
    <text evidence="3">The sequence shown here is derived from an EMBL/GenBank/DDBJ whole genome shotgun (WGS) entry which is preliminary data.</text>
</comment>
<dbReference type="AlphaFoldDB" id="A0A9D2KIL8"/>
<accession>A0A9D2KIL8</accession>
<dbReference type="EMBL" id="DXAM01000120">
    <property type="protein sequence ID" value="HJA04862.1"/>
    <property type="molecule type" value="Genomic_DNA"/>
</dbReference>
<name>A0A9D2KIL8_9MICO</name>
<dbReference type="SMART" id="SM00530">
    <property type="entry name" value="HTH_XRE"/>
    <property type="match status" value="1"/>
</dbReference>